<reference evidence="1 2" key="2">
    <citation type="submission" date="2018-08" db="EMBL/GenBank/DDBJ databases">
        <authorList>
            <person name="Laetsch R D."/>
            <person name="Stevens L."/>
            <person name="Kumar S."/>
            <person name="Blaxter L. M."/>
        </authorList>
    </citation>
    <scope>NUCLEOTIDE SEQUENCE [LARGE SCALE GENOMIC DNA]</scope>
</reference>
<sequence length="214" mass="24274">MLQILIQADNFIFHSANLEGGFAIIDNLEYYGDLCSDATFFPTNQDLIISQVMHDESESTGSPAMETTLTVYKSVCNVLQCTFNDDDDQCGIDISNSVWFVARANVDRIQIDSNISNSFYSPASSFIYIAGPVNKARLYTASFQSINDFNFAFAYHKTSKNPKLRVIVKMREKPAEKTIFTAPIQKKQTKRWYRELISLQAGNYEYVSPHISQI</sequence>
<proteinExistence type="predicted"/>
<protein>
    <submittedName>
        <fullName evidence="3">MAM domain-containing protein</fullName>
    </submittedName>
</protein>
<dbReference type="OrthoDB" id="5853260at2759"/>
<dbReference type="Gene3D" id="2.60.120.200">
    <property type="match status" value="1"/>
</dbReference>
<dbReference type="WBParaSite" id="nOo.2.0.1.t10695-RA">
    <property type="protein sequence ID" value="nOo.2.0.1.t10695-RA"/>
    <property type="gene ID" value="nOo.2.0.1.g10695"/>
</dbReference>
<evidence type="ECO:0000313" key="3">
    <source>
        <dbReference type="WBParaSite" id="nOo.2.0.1.t10695-RA"/>
    </source>
</evidence>
<reference evidence="3" key="1">
    <citation type="submission" date="2016-06" db="UniProtKB">
        <authorList>
            <consortium name="WormBaseParasite"/>
        </authorList>
    </citation>
    <scope>IDENTIFICATION</scope>
</reference>
<dbReference type="AlphaFoldDB" id="A0A182ERC9"/>
<dbReference type="Proteomes" id="UP000271087">
    <property type="component" value="Unassembled WGS sequence"/>
</dbReference>
<evidence type="ECO:0000313" key="1">
    <source>
        <dbReference type="EMBL" id="VDM94422.1"/>
    </source>
</evidence>
<accession>A0A182ERC9</accession>
<gene>
    <name evidence="1" type="ORF">NOO_LOCUS10695</name>
</gene>
<evidence type="ECO:0000313" key="2">
    <source>
        <dbReference type="Proteomes" id="UP000271087"/>
    </source>
</evidence>
<name>A0A182ERC9_ONCOC</name>
<keyword evidence="2" id="KW-1185">Reference proteome</keyword>
<organism evidence="3">
    <name type="scientific">Onchocerca ochengi</name>
    <name type="common">Filarial nematode worm</name>
    <dbReference type="NCBI Taxonomy" id="42157"/>
    <lineage>
        <taxon>Eukaryota</taxon>
        <taxon>Metazoa</taxon>
        <taxon>Ecdysozoa</taxon>
        <taxon>Nematoda</taxon>
        <taxon>Chromadorea</taxon>
        <taxon>Rhabditida</taxon>
        <taxon>Spirurina</taxon>
        <taxon>Spiruromorpha</taxon>
        <taxon>Filarioidea</taxon>
        <taxon>Onchocercidae</taxon>
        <taxon>Onchocerca</taxon>
    </lineage>
</organism>
<dbReference type="EMBL" id="UYRW01006426">
    <property type="protein sequence ID" value="VDM94422.1"/>
    <property type="molecule type" value="Genomic_DNA"/>
</dbReference>